<evidence type="ECO:0000259" key="1">
    <source>
        <dbReference type="Pfam" id="PF24266"/>
    </source>
</evidence>
<accession>A0AA41G3N4</accession>
<reference evidence="2" key="1">
    <citation type="submission" date="2021-06" db="EMBL/GenBank/DDBJ databases">
        <title>New haloarchaea isolates fom saline soil.</title>
        <authorList>
            <person name="Duran-Viseras A."/>
            <person name="Sanchez-Porro C.S."/>
            <person name="Ventosa A."/>
        </authorList>
    </citation>
    <scope>NUCLEOTIDE SEQUENCE</scope>
    <source>
        <strain evidence="2">JCM 18369</strain>
    </source>
</reference>
<organism evidence="2 3">
    <name type="scientific">Haloarcula salina</name>
    <dbReference type="NCBI Taxonomy" id="1429914"/>
    <lineage>
        <taxon>Archaea</taxon>
        <taxon>Methanobacteriati</taxon>
        <taxon>Methanobacteriota</taxon>
        <taxon>Stenosarchaea group</taxon>
        <taxon>Halobacteria</taxon>
        <taxon>Halobacteriales</taxon>
        <taxon>Haloarculaceae</taxon>
        <taxon>Haloarcula</taxon>
    </lineage>
</organism>
<dbReference type="PANTHER" id="PTHR36216:SF1">
    <property type="entry name" value="HTH ARSR-TYPE DOMAIN-CONTAINING PROTEIN"/>
    <property type="match status" value="1"/>
</dbReference>
<comment type="caution">
    <text evidence="2">The sequence shown here is derived from an EMBL/GenBank/DDBJ whole genome shotgun (WGS) entry which is preliminary data.</text>
</comment>
<dbReference type="EMBL" id="JAHQXE010000004">
    <property type="protein sequence ID" value="MBV0902986.1"/>
    <property type="molecule type" value="Genomic_DNA"/>
</dbReference>
<protein>
    <submittedName>
        <fullName evidence="2">Helix-turn-helix domain-containing protein</fullName>
    </submittedName>
</protein>
<name>A0AA41G3N4_9EURY</name>
<dbReference type="InterPro" id="IPR011991">
    <property type="entry name" value="ArsR-like_HTH"/>
</dbReference>
<sequence length="175" mass="19393">MSTVREQVRAHVEANPGVHFNAIARDLDIATGQAQYHLRKLRRGDEVVAEEVRGKTHYYGEGYDPWERRVLAFARRETARAVLFHLLEADSLAAGELAERLDVARSTVAWHVSSLVEAGVLEKAYGERGTVVVSLTSPEETRRLLGEVTPSLTDRLVDRFVRLVDGTLGGAADDD</sequence>
<feature type="domain" description="HVO-0163 N-terminal HTH" evidence="1">
    <location>
        <begin position="2"/>
        <end position="71"/>
    </location>
</feature>
<dbReference type="Pfam" id="PF24266">
    <property type="entry name" value="HTH_HVO_0163_N"/>
    <property type="match status" value="1"/>
</dbReference>
<dbReference type="Proteomes" id="UP001166304">
    <property type="component" value="Unassembled WGS sequence"/>
</dbReference>
<evidence type="ECO:0000313" key="3">
    <source>
        <dbReference type="Proteomes" id="UP001166304"/>
    </source>
</evidence>
<gene>
    <name evidence="2" type="ORF">KTS37_14420</name>
</gene>
<dbReference type="InterPro" id="IPR036388">
    <property type="entry name" value="WH-like_DNA-bd_sf"/>
</dbReference>
<dbReference type="PANTHER" id="PTHR36216">
    <property type="entry name" value="TRANSCRIPTIONAL REGULATOR, TRMB"/>
    <property type="match status" value="1"/>
</dbReference>
<dbReference type="RefSeq" id="WP_162415192.1">
    <property type="nucleotide sequence ID" value="NZ_JAHQXE010000004.1"/>
</dbReference>
<proteinExistence type="predicted"/>
<dbReference type="SUPFAM" id="SSF46785">
    <property type="entry name" value="Winged helix' DNA-binding domain"/>
    <property type="match status" value="2"/>
</dbReference>
<dbReference type="InterPro" id="IPR036390">
    <property type="entry name" value="WH_DNA-bd_sf"/>
</dbReference>
<dbReference type="CDD" id="cd00090">
    <property type="entry name" value="HTH_ARSR"/>
    <property type="match status" value="1"/>
</dbReference>
<dbReference type="Gene3D" id="1.10.10.10">
    <property type="entry name" value="Winged helix-like DNA-binding domain superfamily/Winged helix DNA-binding domain"/>
    <property type="match status" value="2"/>
</dbReference>
<evidence type="ECO:0000313" key="2">
    <source>
        <dbReference type="EMBL" id="MBV0902986.1"/>
    </source>
</evidence>
<keyword evidence="3" id="KW-1185">Reference proteome</keyword>
<dbReference type="Pfam" id="PF12840">
    <property type="entry name" value="HTH_20"/>
    <property type="match status" value="1"/>
</dbReference>
<dbReference type="InterPro" id="IPR056504">
    <property type="entry name" value="HTH_HVO_0163_N"/>
</dbReference>
<dbReference type="AlphaFoldDB" id="A0AA41G3N4"/>